<dbReference type="RefSeq" id="WP_015504190.1">
    <property type="nucleotide sequence ID" value="NZ_CAYARO010000003.1"/>
</dbReference>
<reference evidence="2 3" key="1">
    <citation type="submission" date="2016-10" db="EMBL/GenBank/DDBJ databases">
        <title>Complete genome of the TMA-utilizing, human hosted archaeon Methanomethylophilus alvus Gen. nov, sp. nov., strain Mx-05, derived from a pure culture.</title>
        <authorList>
            <person name="Brugere J.-F."/>
            <person name="Ben Hania W."/>
            <person name="Chaudhary P.P."/>
            <person name="Gaci N."/>
            <person name="Borrel G."/>
            <person name="Cao Van Tuat L."/>
            <person name="Fardeau M.-L."/>
            <person name="Harris H.M.B."/>
            <person name="O'Toole P.W."/>
            <person name="Ollivier B."/>
        </authorList>
    </citation>
    <scope>NUCLEOTIDE SEQUENCE [LARGE SCALE GENOMIC DNA]</scope>
    <source>
        <strain evidence="2 3">Mx-05</strain>
    </source>
</reference>
<dbReference type="AlphaFoldDB" id="A0A3G3IFM5"/>
<evidence type="ECO:0000313" key="3">
    <source>
        <dbReference type="Proteomes" id="UP000273278"/>
    </source>
</evidence>
<dbReference type="Proteomes" id="UP000273278">
    <property type="component" value="Chromosome"/>
</dbReference>
<feature type="domain" description="DDH" evidence="1">
    <location>
        <begin position="16"/>
        <end position="132"/>
    </location>
</feature>
<dbReference type="InterPro" id="IPR051319">
    <property type="entry name" value="Oligoribo/pAp-PDE_c-di-AMP_PDE"/>
</dbReference>
<name>A0A3G3IFM5_9ARCH</name>
<dbReference type="SUPFAM" id="SSF64182">
    <property type="entry name" value="DHH phosphoesterases"/>
    <property type="match status" value="1"/>
</dbReference>
<evidence type="ECO:0000313" key="2">
    <source>
        <dbReference type="EMBL" id="AYQ54478.1"/>
    </source>
</evidence>
<gene>
    <name evidence="2" type="ORF">BKD89_01425</name>
</gene>
<dbReference type="InterPro" id="IPR038763">
    <property type="entry name" value="DHH_sf"/>
</dbReference>
<dbReference type="PANTHER" id="PTHR47618">
    <property type="entry name" value="BIFUNCTIONAL OLIGORIBONUCLEASE AND PAP PHOSPHATASE NRNA"/>
    <property type="match status" value="1"/>
</dbReference>
<dbReference type="PANTHER" id="PTHR47618:SF1">
    <property type="entry name" value="BIFUNCTIONAL OLIGORIBONUCLEASE AND PAP PHOSPHATASE NRNA"/>
    <property type="match status" value="1"/>
</dbReference>
<dbReference type="Gene3D" id="3.90.1640.10">
    <property type="entry name" value="inorganic pyrophosphatase (n-terminal core)"/>
    <property type="match status" value="1"/>
</dbReference>
<proteinExistence type="predicted"/>
<dbReference type="Pfam" id="PF01368">
    <property type="entry name" value="DHH"/>
    <property type="match status" value="1"/>
</dbReference>
<dbReference type="EMBL" id="CP017686">
    <property type="protein sequence ID" value="AYQ54478.1"/>
    <property type="molecule type" value="Genomic_DNA"/>
</dbReference>
<dbReference type="OMA" id="CHHNADP"/>
<dbReference type="InterPro" id="IPR001667">
    <property type="entry name" value="DDH_dom"/>
</dbReference>
<organism evidence="2 3">
    <name type="scientific">Methanomethylophilus alvi</name>
    <dbReference type="NCBI Taxonomy" id="1291540"/>
    <lineage>
        <taxon>Archaea</taxon>
        <taxon>Methanobacteriati</taxon>
        <taxon>Thermoplasmatota</taxon>
        <taxon>Thermoplasmata</taxon>
        <taxon>Methanomassiliicoccales</taxon>
        <taxon>Methanomethylophilaceae</taxon>
        <taxon>Methanomethylophilus</taxon>
    </lineage>
</organism>
<dbReference type="GeneID" id="41321087"/>
<protein>
    <submittedName>
        <fullName evidence="2">Exopolyphosphatase</fullName>
    </submittedName>
</protein>
<sequence length="333" mass="36019">MKTTEAADILRGKKKVILVHGNADMDALGSAYALANAFPPADIFAPAGVDRVARMVADKLGMKVLEDCDLSDYELVTIVDTSSPDQLQRDLALPSDCLVIDHHAPTGKWDGMRFFCDDTRVACCEIIKDIIEGAGIGIDRKSGLALIGGMLTDSGHFQFSDPRMLHEFADLLEKCQIPMDEALQLTRAPVNMSERVAAMKAIGRSKFDRVGDMIVAVSFGSSFEAASCRALMASGADVVFVGSQRDDEFRISGRASQEMVRRGIRLDTILGDLSHETETDGGGHGGAAGMTGIGDAEAMLHMCMMKTMDEFRKIKTQMEAESQSGDPSEEDRD</sequence>
<evidence type="ECO:0000259" key="1">
    <source>
        <dbReference type="Pfam" id="PF01368"/>
    </source>
</evidence>
<accession>A0A3G3IFM5</accession>